<sequence>MADAPSVAHHDRPEVYQYSDGLYPHIPSEQHIVQWVDPEHVVGYQDTEKKPKRVGLRKPKFWLLIVLAIVVVGAVVGGAVGGSLAAIRKATKSSSTSSPKITQITTAFLTTPTPTPAPTPSASESSAASATAYSVLAATAISQLPLPACPTDTATVFHPSHNSSASYKPECYLNFSGNDIMGLIAYSFEDCLDACDRLNYYQEHDLCVIAEFTRNMAYSVGAVGLNCYLKQAVNPQTSKGDDLMSARLCRDAACNSLAG</sequence>
<evidence type="ECO:0000313" key="3">
    <source>
        <dbReference type="Proteomes" id="UP000250266"/>
    </source>
</evidence>
<gene>
    <name evidence="2" type="ORF">K432DRAFT_421762</name>
</gene>
<keyword evidence="3" id="KW-1185">Reference proteome</keyword>
<keyword evidence="1" id="KW-0472">Membrane</keyword>
<proteinExistence type="predicted"/>
<dbReference type="EMBL" id="KV744818">
    <property type="protein sequence ID" value="OCK85502.1"/>
    <property type="molecule type" value="Genomic_DNA"/>
</dbReference>
<evidence type="ECO:0000313" key="2">
    <source>
        <dbReference type="EMBL" id="OCK85502.1"/>
    </source>
</evidence>
<accession>A0A8E2JK99</accession>
<keyword evidence="1" id="KW-1133">Transmembrane helix</keyword>
<feature type="transmembrane region" description="Helical" evidence="1">
    <location>
        <begin position="61"/>
        <end position="87"/>
    </location>
</feature>
<name>A0A8E2JK99_9PEZI</name>
<evidence type="ECO:0000256" key="1">
    <source>
        <dbReference type="SAM" id="Phobius"/>
    </source>
</evidence>
<protein>
    <recommendedName>
        <fullName evidence="4">Apple domain-containing protein</fullName>
    </recommendedName>
</protein>
<reference evidence="2 3" key="1">
    <citation type="journal article" date="2016" name="Nat. Commun.">
        <title>Ectomycorrhizal ecology is imprinted in the genome of the dominant symbiotic fungus Cenococcum geophilum.</title>
        <authorList>
            <consortium name="DOE Joint Genome Institute"/>
            <person name="Peter M."/>
            <person name="Kohler A."/>
            <person name="Ohm R.A."/>
            <person name="Kuo A."/>
            <person name="Krutzmann J."/>
            <person name="Morin E."/>
            <person name="Arend M."/>
            <person name="Barry K.W."/>
            <person name="Binder M."/>
            <person name="Choi C."/>
            <person name="Clum A."/>
            <person name="Copeland A."/>
            <person name="Grisel N."/>
            <person name="Haridas S."/>
            <person name="Kipfer T."/>
            <person name="LaButti K."/>
            <person name="Lindquist E."/>
            <person name="Lipzen A."/>
            <person name="Maire R."/>
            <person name="Meier B."/>
            <person name="Mihaltcheva S."/>
            <person name="Molinier V."/>
            <person name="Murat C."/>
            <person name="Poggeler S."/>
            <person name="Quandt C.A."/>
            <person name="Sperisen C."/>
            <person name="Tritt A."/>
            <person name="Tisserant E."/>
            <person name="Crous P.W."/>
            <person name="Henrissat B."/>
            <person name="Nehls U."/>
            <person name="Egli S."/>
            <person name="Spatafora J.W."/>
            <person name="Grigoriev I.V."/>
            <person name="Martin F.M."/>
        </authorList>
    </citation>
    <scope>NUCLEOTIDE SEQUENCE [LARGE SCALE GENOMIC DNA]</scope>
    <source>
        <strain evidence="2 3">CBS 459.81</strain>
    </source>
</reference>
<evidence type="ECO:0008006" key="4">
    <source>
        <dbReference type="Google" id="ProtNLM"/>
    </source>
</evidence>
<organism evidence="2 3">
    <name type="scientific">Lepidopterella palustris CBS 459.81</name>
    <dbReference type="NCBI Taxonomy" id="1314670"/>
    <lineage>
        <taxon>Eukaryota</taxon>
        <taxon>Fungi</taxon>
        <taxon>Dikarya</taxon>
        <taxon>Ascomycota</taxon>
        <taxon>Pezizomycotina</taxon>
        <taxon>Dothideomycetes</taxon>
        <taxon>Pleosporomycetidae</taxon>
        <taxon>Mytilinidiales</taxon>
        <taxon>Argynnaceae</taxon>
        <taxon>Lepidopterella</taxon>
    </lineage>
</organism>
<dbReference type="Proteomes" id="UP000250266">
    <property type="component" value="Unassembled WGS sequence"/>
</dbReference>
<dbReference type="OrthoDB" id="5358884at2759"/>
<dbReference type="AlphaFoldDB" id="A0A8E2JK99"/>
<keyword evidence="1" id="KW-0812">Transmembrane</keyword>